<evidence type="ECO:0000313" key="3">
    <source>
        <dbReference type="Proteomes" id="UP001066276"/>
    </source>
</evidence>
<evidence type="ECO:0000256" key="1">
    <source>
        <dbReference type="SAM" id="MobiDB-lite"/>
    </source>
</evidence>
<proteinExistence type="predicted"/>
<comment type="caution">
    <text evidence="2">The sequence shown here is derived from an EMBL/GenBank/DDBJ whole genome shotgun (WGS) entry which is preliminary data.</text>
</comment>
<name>A0AAV7TRM2_PLEWA</name>
<evidence type="ECO:0000313" key="2">
    <source>
        <dbReference type="EMBL" id="KAJ1178859.1"/>
    </source>
</evidence>
<sequence length="80" mass="8955">MLQLNHPRATLRRPSVSQIPTASGHCLSLNVRRSSRSQREKEPPTAKNGLVRASLLRVRNRRTADKHAQQFSAAIEATTK</sequence>
<organism evidence="2 3">
    <name type="scientific">Pleurodeles waltl</name>
    <name type="common">Iberian ribbed newt</name>
    <dbReference type="NCBI Taxonomy" id="8319"/>
    <lineage>
        <taxon>Eukaryota</taxon>
        <taxon>Metazoa</taxon>
        <taxon>Chordata</taxon>
        <taxon>Craniata</taxon>
        <taxon>Vertebrata</taxon>
        <taxon>Euteleostomi</taxon>
        <taxon>Amphibia</taxon>
        <taxon>Batrachia</taxon>
        <taxon>Caudata</taxon>
        <taxon>Salamandroidea</taxon>
        <taxon>Salamandridae</taxon>
        <taxon>Pleurodelinae</taxon>
        <taxon>Pleurodeles</taxon>
    </lineage>
</organism>
<dbReference type="EMBL" id="JANPWB010000006">
    <property type="protein sequence ID" value="KAJ1178859.1"/>
    <property type="molecule type" value="Genomic_DNA"/>
</dbReference>
<feature type="region of interest" description="Disordered" evidence="1">
    <location>
        <begin position="1"/>
        <end position="57"/>
    </location>
</feature>
<keyword evidence="3" id="KW-1185">Reference proteome</keyword>
<accession>A0AAV7TRM2</accession>
<dbReference type="Proteomes" id="UP001066276">
    <property type="component" value="Chromosome 3_2"/>
</dbReference>
<protein>
    <submittedName>
        <fullName evidence="2">Uncharacterized protein</fullName>
    </submittedName>
</protein>
<gene>
    <name evidence="2" type="ORF">NDU88_004101</name>
</gene>
<dbReference type="AlphaFoldDB" id="A0AAV7TRM2"/>
<reference evidence="2" key="1">
    <citation type="journal article" date="2022" name="bioRxiv">
        <title>Sequencing and chromosome-scale assembly of the giantPleurodeles waltlgenome.</title>
        <authorList>
            <person name="Brown T."/>
            <person name="Elewa A."/>
            <person name="Iarovenko S."/>
            <person name="Subramanian E."/>
            <person name="Araus A.J."/>
            <person name="Petzold A."/>
            <person name="Susuki M."/>
            <person name="Suzuki K.-i.T."/>
            <person name="Hayashi T."/>
            <person name="Toyoda A."/>
            <person name="Oliveira C."/>
            <person name="Osipova E."/>
            <person name="Leigh N.D."/>
            <person name="Simon A."/>
            <person name="Yun M.H."/>
        </authorList>
    </citation>
    <scope>NUCLEOTIDE SEQUENCE</scope>
    <source>
        <strain evidence="2">20211129_DDA</strain>
        <tissue evidence="2">Liver</tissue>
    </source>
</reference>